<evidence type="ECO:0000313" key="4">
    <source>
        <dbReference type="Proteomes" id="UP000239872"/>
    </source>
</evidence>
<comment type="caution">
    <text evidence="3">The sequence shown here is derived from an EMBL/GenBank/DDBJ whole genome shotgun (WGS) entry which is preliminary data.</text>
</comment>
<dbReference type="GO" id="GO:0046872">
    <property type="term" value="F:metal ion binding"/>
    <property type="evidence" value="ECO:0007669"/>
    <property type="project" value="InterPro"/>
</dbReference>
<name>A0A2S7SSX0_9BACT</name>
<dbReference type="OrthoDB" id="667084at2"/>
<keyword evidence="1" id="KW-0732">Signal</keyword>
<dbReference type="RefSeq" id="WP_105040022.1">
    <property type="nucleotide sequence ID" value="NZ_PPSL01000004.1"/>
</dbReference>
<dbReference type="CDD" id="cd00371">
    <property type="entry name" value="HMA"/>
    <property type="match status" value="1"/>
</dbReference>
<proteinExistence type="predicted"/>
<dbReference type="SUPFAM" id="SSF55008">
    <property type="entry name" value="HMA, heavy metal-associated domain"/>
    <property type="match status" value="1"/>
</dbReference>
<evidence type="ECO:0000313" key="3">
    <source>
        <dbReference type="EMBL" id="PQJ10013.1"/>
    </source>
</evidence>
<dbReference type="EMBL" id="PPSL01000004">
    <property type="protein sequence ID" value="PQJ10013.1"/>
    <property type="molecule type" value="Genomic_DNA"/>
</dbReference>
<dbReference type="InterPro" id="IPR006121">
    <property type="entry name" value="HMA_dom"/>
</dbReference>
<dbReference type="Proteomes" id="UP000239872">
    <property type="component" value="Unassembled WGS sequence"/>
</dbReference>
<dbReference type="Pfam" id="PF00403">
    <property type="entry name" value="HMA"/>
    <property type="match status" value="1"/>
</dbReference>
<reference evidence="3 4" key="1">
    <citation type="submission" date="2018-01" db="EMBL/GenBank/DDBJ databases">
        <title>A novel member of the phylum Bacteroidetes isolated from glacier ice.</title>
        <authorList>
            <person name="Liu Q."/>
            <person name="Xin Y.-H."/>
        </authorList>
    </citation>
    <scope>NUCLEOTIDE SEQUENCE [LARGE SCALE GENOMIC DNA]</scope>
    <source>
        <strain evidence="3 4">RB1R16</strain>
    </source>
</reference>
<organism evidence="3 4">
    <name type="scientific">Flavipsychrobacter stenotrophus</name>
    <dbReference type="NCBI Taxonomy" id="2077091"/>
    <lineage>
        <taxon>Bacteria</taxon>
        <taxon>Pseudomonadati</taxon>
        <taxon>Bacteroidota</taxon>
        <taxon>Chitinophagia</taxon>
        <taxon>Chitinophagales</taxon>
        <taxon>Chitinophagaceae</taxon>
        <taxon>Flavipsychrobacter</taxon>
    </lineage>
</organism>
<dbReference type="InterPro" id="IPR036163">
    <property type="entry name" value="HMA_dom_sf"/>
</dbReference>
<sequence length="179" mass="19709">MKKIIIIIAMLWCMPAIAQIKSANLTASGLTCSMCSKAIFKALQKVPFIKTVDADVEKSSYAIVFKEGEQIVIDDVKKAVQDAGFSVASMQVTASFDNMEVYNDAHVKVGGSTLHFLNVPKQILNGEKTFTIVDKNYLSISERKKYKKFTKMECFETGMMGSCCPGGKSAANRVYHVTI</sequence>
<evidence type="ECO:0000256" key="1">
    <source>
        <dbReference type="SAM" id="SignalP"/>
    </source>
</evidence>
<feature type="signal peptide" evidence="1">
    <location>
        <begin position="1"/>
        <end position="18"/>
    </location>
</feature>
<dbReference type="AlphaFoldDB" id="A0A2S7SSX0"/>
<keyword evidence="4" id="KW-1185">Reference proteome</keyword>
<feature type="domain" description="HMA" evidence="2">
    <location>
        <begin position="21"/>
        <end position="88"/>
    </location>
</feature>
<dbReference type="Gene3D" id="3.30.70.100">
    <property type="match status" value="1"/>
</dbReference>
<protein>
    <recommendedName>
        <fullName evidence="2">HMA domain-containing protein</fullName>
    </recommendedName>
</protein>
<accession>A0A2S7SSX0</accession>
<dbReference type="PROSITE" id="PS50846">
    <property type="entry name" value="HMA_2"/>
    <property type="match status" value="1"/>
</dbReference>
<evidence type="ECO:0000259" key="2">
    <source>
        <dbReference type="PROSITE" id="PS50846"/>
    </source>
</evidence>
<feature type="chain" id="PRO_5015573182" description="HMA domain-containing protein" evidence="1">
    <location>
        <begin position="19"/>
        <end position="179"/>
    </location>
</feature>
<gene>
    <name evidence="3" type="ORF">CJD36_015045</name>
</gene>